<dbReference type="EMBL" id="MKKU01000893">
    <property type="protein sequence ID" value="RNF00328.1"/>
    <property type="molecule type" value="Genomic_DNA"/>
</dbReference>
<name>A0A422N4C9_9TRYP</name>
<sequence length="118" mass="12988">MAWRTISLGYTIIAVIRTAASGGITKLRFVGALGVILQHRRSSCMAHDGPVGNRGSRGIRVVQSIGEGPAAKLKSSLCTAASDRRSRPADKRGAEQREERRGAHRTAPHRQRRRHRQK</sequence>
<feature type="compositionally biased region" description="Basic and acidic residues" evidence="1">
    <location>
        <begin position="82"/>
        <end position="101"/>
    </location>
</feature>
<protein>
    <submittedName>
        <fullName evidence="2">Uncharacterized protein</fullName>
    </submittedName>
</protein>
<gene>
    <name evidence="2" type="ORF">Tco025E_08824</name>
</gene>
<dbReference type="RefSeq" id="XP_029224224.1">
    <property type="nucleotide sequence ID" value="XM_029375663.1"/>
</dbReference>
<evidence type="ECO:0000313" key="3">
    <source>
        <dbReference type="Proteomes" id="UP000284403"/>
    </source>
</evidence>
<evidence type="ECO:0000313" key="2">
    <source>
        <dbReference type="EMBL" id="RNF00328.1"/>
    </source>
</evidence>
<dbReference type="AlphaFoldDB" id="A0A422N4C9"/>
<comment type="caution">
    <text evidence="2">The sequence shown here is derived from an EMBL/GenBank/DDBJ whole genome shotgun (WGS) entry which is preliminary data.</text>
</comment>
<keyword evidence="3" id="KW-1185">Reference proteome</keyword>
<proteinExistence type="predicted"/>
<feature type="region of interest" description="Disordered" evidence="1">
    <location>
        <begin position="73"/>
        <end position="118"/>
    </location>
</feature>
<dbReference type="GeneID" id="40322435"/>
<accession>A0A422N4C9</accession>
<feature type="compositionally biased region" description="Basic residues" evidence="1">
    <location>
        <begin position="102"/>
        <end position="118"/>
    </location>
</feature>
<evidence type="ECO:0000256" key="1">
    <source>
        <dbReference type="SAM" id="MobiDB-lite"/>
    </source>
</evidence>
<organism evidence="2 3">
    <name type="scientific">Trypanosoma conorhini</name>
    <dbReference type="NCBI Taxonomy" id="83891"/>
    <lineage>
        <taxon>Eukaryota</taxon>
        <taxon>Discoba</taxon>
        <taxon>Euglenozoa</taxon>
        <taxon>Kinetoplastea</taxon>
        <taxon>Metakinetoplastina</taxon>
        <taxon>Trypanosomatida</taxon>
        <taxon>Trypanosomatidae</taxon>
        <taxon>Trypanosoma</taxon>
    </lineage>
</organism>
<reference evidence="2 3" key="1">
    <citation type="journal article" date="2018" name="BMC Genomics">
        <title>Genomic comparison of Trypanosoma conorhini and Trypanosoma rangeli to Trypanosoma cruzi strains of high and low virulence.</title>
        <authorList>
            <person name="Bradwell K.R."/>
            <person name="Koparde V.N."/>
            <person name="Matveyev A.V."/>
            <person name="Serrano M.G."/>
            <person name="Alves J.M."/>
            <person name="Parikh H."/>
            <person name="Huang B."/>
            <person name="Lee V."/>
            <person name="Espinosa-Alvarez O."/>
            <person name="Ortiz P.A."/>
            <person name="Costa-Martins A.G."/>
            <person name="Teixeira M.M."/>
            <person name="Buck G.A."/>
        </authorList>
    </citation>
    <scope>NUCLEOTIDE SEQUENCE [LARGE SCALE GENOMIC DNA]</scope>
    <source>
        <strain evidence="2 3">025E</strain>
    </source>
</reference>
<dbReference type="Proteomes" id="UP000284403">
    <property type="component" value="Unassembled WGS sequence"/>
</dbReference>